<evidence type="ECO:0000256" key="8">
    <source>
        <dbReference type="PROSITE-ProRule" id="PRU00175"/>
    </source>
</evidence>
<organism evidence="11">
    <name type="scientific">Rhizophora mucronata</name>
    <name type="common">Asiatic mangrove</name>
    <dbReference type="NCBI Taxonomy" id="61149"/>
    <lineage>
        <taxon>Eukaryota</taxon>
        <taxon>Viridiplantae</taxon>
        <taxon>Streptophyta</taxon>
        <taxon>Embryophyta</taxon>
        <taxon>Tracheophyta</taxon>
        <taxon>Spermatophyta</taxon>
        <taxon>Magnoliopsida</taxon>
        <taxon>eudicotyledons</taxon>
        <taxon>Gunneridae</taxon>
        <taxon>Pentapetalae</taxon>
        <taxon>rosids</taxon>
        <taxon>fabids</taxon>
        <taxon>Malpighiales</taxon>
        <taxon>Rhizophoraceae</taxon>
        <taxon>Rhizophora</taxon>
    </lineage>
</organism>
<evidence type="ECO:0000256" key="2">
    <source>
        <dbReference type="ARBA" id="ARBA00004906"/>
    </source>
</evidence>
<dbReference type="EC" id="2.3.2.27" evidence="9"/>
<dbReference type="AlphaFoldDB" id="A0A2P2K2H3"/>
<evidence type="ECO:0000256" key="7">
    <source>
        <dbReference type="ARBA" id="ARBA00022833"/>
    </source>
</evidence>
<comment type="function">
    <text evidence="9">E3 ubiquitin-protein ligase.</text>
</comment>
<protein>
    <recommendedName>
        <fullName evidence="9">E3 ubiquitin-protein ligase RMA</fullName>
        <ecNumber evidence="9">2.3.2.27</ecNumber>
    </recommendedName>
    <alternativeName>
        <fullName evidence="9">Protein RING membrane-anchor</fullName>
    </alternativeName>
    <alternativeName>
        <fullName evidence="9">RING-type E3 ubiquitin transferase RMA</fullName>
    </alternativeName>
</protein>
<dbReference type="EMBL" id="GGEC01019442">
    <property type="protein sequence ID" value="MBW99925.1"/>
    <property type="molecule type" value="Transcribed_RNA"/>
</dbReference>
<feature type="transmembrane region" description="Helical" evidence="9">
    <location>
        <begin position="237"/>
        <end position="255"/>
    </location>
</feature>
<comment type="domain">
    <text evidence="9">The RING-type zinc finger domain is responsible for E3 ligase activity.</text>
</comment>
<dbReference type="UniPathway" id="UPA00143"/>
<evidence type="ECO:0000313" key="11">
    <source>
        <dbReference type="EMBL" id="MBW99925.1"/>
    </source>
</evidence>
<dbReference type="Gene3D" id="3.30.40.10">
    <property type="entry name" value="Zinc/RING finger domain, C3HC4 (zinc finger)"/>
    <property type="match status" value="1"/>
</dbReference>
<evidence type="ECO:0000256" key="3">
    <source>
        <dbReference type="ARBA" id="ARBA00022679"/>
    </source>
</evidence>
<keyword evidence="9" id="KW-1133">Transmembrane helix</keyword>
<dbReference type="GO" id="GO:0008270">
    <property type="term" value="F:zinc ion binding"/>
    <property type="evidence" value="ECO:0007669"/>
    <property type="project" value="UniProtKB-KW"/>
</dbReference>
<dbReference type="Pfam" id="PF13445">
    <property type="entry name" value="zf-RING_UBOX"/>
    <property type="match status" value="1"/>
</dbReference>
<keyword evidence="9" id="KW-0472">Membrane</keyword>
<dbReference type="PROSITE" id="PS50089">
    <property type="entry name" value="ZF_RING_2"/>
    <property type="match status" value="1"/>
</dbReference>
<dbReference type="PANTHER" id="PTHR12313">
    <property type="entry name" value="E3 UBIQUITIN-PROTEIN LIGASE RNF5-RELATED"/>
    <property type="match status" value="1"/>
</dbReference>
<evidence type="ECO:0000256" key="1">
    <source>
        <dbReference type="ARBA" id="ARBA00000900"/>
    </source>
</evidence>
<dbReference type="InterPro" id="IPR001841">
    <property type="entry name" value="Znf_RING"/>
</dbReference>
<feature type="domain" description="RING-type" evidence="10">
    <location>
        <begin position="43"/>
        <end position="91"/>
    </location>
</feature>
<dbReference type="GO" id="GO:0061630">
    <property type="term" value="F:ubiquitin protein ligase activity"/>
    <property type="evidence" value="ECO:0007669"/>
    <property type="project" value="UniProtKB-UniRule"/>
</dbReference>
<evidence type="ECO:0000256" key="6">
    <source>
        <dbReference type="ARBA" id="ARBA00022786"/>
    </source>
</evidence>
<evidence type="ECO:0000256" key="9">
    <source>
        <dbReference type="RuleBase" id="RU369090"/>
    </source>
</evidence>
<comment type="catalytic activity">
    <reaction evidence="1 9">
        <text>S-ubiquitinyl-[E2 ubiquitin-conjugating enzyme]-L-cysteine + [acceptor protein]-L-lysine = [E2 ubiquitin-conjugating enzyme]-L-cysteine + N(6)-ubiquitinyl-[acceptor protein]-L-lysine.</text>
        <dbReference type="EC" id="2.3.2.27"/>
    </reaction>
</comment>
<keyword evidence="9" id="KW-0812">Transmembrane</keyword>
<dbReference type="SUPFAM" id="SSF57850">
    <property type="entry name" value="RING/U-box"/>
    <property type="match status" value="1"/>
</dbReference>
<evidence type="ECO:0000259" key="10">
    <source>
        <dbReference type="PROSITE" id="PS50089"/>
    </source>
</evidence>
<dbReference type="InterPro" id="IPR027370">
    <property type="entry name" value="Znf-RING_euk"/>
</dbReference>
<name>A0A2P2K2H3_RHIMU</name>
<keyword evidence="7 9" id="KW-0862">Zinc</keyword>
<sequence length="256" mass="28546">MEENFFENETPFESEENVSHMQKWKSVLSPTAVSDNNSGSFDCNICLDSAHDPVVTLCGHLYCWPSIYQLLQVCSCSNGAVPQQPTCPVCKASISLDSVVPLYVHGTSASESEGKKASRDVVVPRGPPPSGLNLTISNNPEQSQQFQQHAFHSQLQPFHHQQYFPYPYATMASSNFGSTTWTSLFNPMIGMVGELMLARILGTSNLGLLAYSHPNSHFLIGSNSPRMRRQEMQLEKSLHRVTIFLLCCIVLWLIMF</sequence>
<keyword evidence="5 8" id="KW-0863">Zinc-finger</keyword>
<accession>A0A2P2K2H3</accession>
<evidence type="ECO:0000256" key="5">
    <source>
        <dbReference type="ARBA" id="ARBA00022771"/>
    </source>
</evidence>
<dbReference type="GO" id="GO:0016567">
    <property type="term" value="P:protein ubiquitination"/>
    <property type="evidence" value="ECO:0007669"/>
    <property type="project" value="UniProtKB-UniPathway"/>
</dbReference>
<dbReference type="GO" id="GO:0005789">
    <property type="term" value="C:endoplasmic reticulum membrane"/>
    <property type="evidence" value="ECO:0007669"/>
    <property type="project" value="UniProtKB-SubCell"/>
</dbReference>
<reference evidence="11" key="1">
    <citation type="submission" date="2018-02" db="EMBL/GenBank/DDBJ databases">
        <title>Rhizophora mucronata_Transcriptome.</title>
        <authorList>
            <person name="Meera S.P."/>
            <person name="Sreeshan A."/>
            <person name="Augustine A."/>
        </authorList>
    </citation>
    <scope>NUCLEOTIDE SEQUENCE</scope>
    <source>
        <tissue evidence="11">Leaf</tissue>
    </source>
</reference>
<dbReference type="InterPro" id="IPR013083">
    <property type="entry name" value="Znf_RING/FYVE/PHD"/>
</dbReference>
<keyword evidence="6 9" id="KW-0833">Ubl conjugation pathway</keyword>
<dbReference type="InterPro" id="IPR045103">
    <property type="entry name" value="RNF5/RNF185-like"/>
</dbReference>
<evidence type="ECO:0000256" key="4">
    <source>
        <dbReference type="ARBA" id="ARBA00022723"/>
    </source>
</evidence>
<keyword evidence="4 9" id="KW-0479">Metal-binding</keyword>
<proteinExistence type="predicted"/>
<comment type="subcellular location">
    <subcellularLocation>
        <location evidence="9">Endoplasmic reticulum membrane</location>
        <topology evidence="9">Single-pass type IV membrane protein</topology>
    </subcellularLocation>
</comment>
<dbReference type="SMART" id="SM00184">
    <property type="entry name" value="RING"/>
    <property type="match status" value="1"/>
</dbReference>
<keyword evidence="3 9" id="KW-0808">Transferase</keyword>
<dbReference type="GO" id="GO:0006511">
    <property type="term" value="P:ubiquitin-dependent protein catabolic process"/>
    <property type="evidence" value="ECO:0007669"/>
    <property type="project" value="UniProtKB-UniRule"/>
</dbReference>
<keyword evidence="9" id="KW-0256">Endoplasmic reticulum</keyword>
<comment type="pathway">
    <text evidence="2 9">Protein modification; protein ubiquitination.</text>
</comment>